<organism evidence="12 13">
    <name type="scientific">Diploptera punctata</name>
    <name type="common">Pacific beetle cockroach</name>
    <dbReference type="NCBI Taxonomy" id="6984"/>
    <lineage>
        <taxon>Eukaryota</taxon>
        <taxon>Metazoa</taxon>
        <taxon>Ecdysozoa</taxon>
        <taxon>Arthropoda</taxon>
        <taxon>Hexapoda</taxon>
        <taxon>Insecta</taxon>
        <taxon>Pterygota</taxon>
        <taxon>Neoptera</taxon>
        <taxon>Polyneoptera</taxon>
        <taxon>Dictyoptera</taxon>
        <taxon>Blattodea</taxon>
        <taxon>Blaberoidea</taxon>
        <taxon>Blaberidae</taxon>
        <taxon>Diplopterinae</taxon>
        <taxon>Diploptera</taxon>
    </lineage>
</organism>
<comment type="similarity">
    <text evidence="4">Belongs to the MAP Jupiter family.</text>
</comment>
<protein>
    <recommendedName>
        <fullName evidence="5">Microtubule-associated protein Jupiter</fullName>
    </recommendedName>
</protein>
<evidence type="ECO:0000256" key="5">
    <source>
        <dbReference type="ARBA" id="ARBA00021471"/>
    </source>
</evidence>
<dbReference type="EMBL" id="JASPKZ010005306">
    <property type="protein sequence ID" value="KAJ9588773.1"/>
    <property type="molecule type" value="Genomic_DNA"/>
</dbReference>
<feature type="non-terminal residue" evidence="12">
    <location>
        <position position="159"/>
    </location>
</feature>
<evidence type="ECO:0000256" key="1">
    <source>
        <dbReference type="ARBA" id="ARBA00003805"/>
    </source>
</evidence>
<comment type="function">
    <text evidence="1">Binds to all microtubule populations.</text>
</comment>
<feature type="region of interest" description="Disordered" evidence="11">
    <location>
        <begin position="1"/>
        <end position="84"/>
    </location>
</feature>
<evidence type="ECO:0000256" key="7">
    <source>
        <dbReference type="ARBA" id="ARBA00022553"/>
    </source>
</evidence>
<proteinExistence type="inferred from homology"/>
<evidence type="ECO:0000256" key="2">
    <source>
        <dbReference type="ARBA" id="ARBA00004123"/>
    </source>
</evidence>
<feature type="compositionally biased region" description="Low complexity" evidence="11">
    <location>
        <begin position="132"/>
        <end position="142"/>
    </location>
</feature>
<comment type="subcellular location">
    <subcellularLocation>
        <location evidence="3">Cytoplasm</location>
        <location evidence="3">Cytoskeleton</location>
        <location evidence="3">Spindle</location>
    </subcellularLocation>
    <subcellularLocation>
        <location evidence="2">Nucleus</location>
    </subcellularLocation>
</comment>
<evidence type="ECO:0000256" key="9">
    <source>
        <dbReference type="ARBA" id="ARBA00023212"/>
    </source>
</evidence>
<accession>A0AAD7ZZQ1</accession>
<evidence type="ECO:0000256" key="11">
    <source>
        <dbReference type="SAM" id="MobiDB-lite"/>
    </source>
</evidence>
<keyword evidence="7" id="KW-0597">Phosphoprotein</keyword>
<dbReference type="GO" id="GO:0005634">
    <property type="term" value="C:nucleus"/>
    <property type="evidence" value="ECO:0007669"/>
    <property type="project" value="UniProtKB-SubCell"/>
</dbReference>
<sequence length="159" mass="16580">VLKPPGGGSSDIFGAADGVEQSPRRRNTNHLQSSVFAGNDMAETSVTPRNKSGNDSHNRLFGPVDAQPPSTTKNRLKSNIPFGGVDEMENKSVVANNATIENGHQEVLPTPKDGNPITGEGYSATNGEKEGSSPPASTTASAEPRRARVPPGGFSSGLW</sequence>
<dbReference type="GO" id="GO:0005819">
    <property type="term" value="C:spindle"/>
    <property type="evidence" value="ECO:0007669"/>
    <property type="project" value="UniProtKB-SubCell"/>
</dbReference>
<dbReference type="InterPro" id="IPR033335">
    <property type="entry name" value="JUPITER"/>
</dbReference>
<evidence type="ECO:0000256" key="6">
    <source>
        <dbReference type="ARBA" id="ARBA00022490"/>
    </source>
</evidence>
<keyword evidence="9" id="KW-0206">Cytoskeleton</keyword>
<evidence type="ECO:0000256" key="10">
    <source>
        <dbReference type="ARBA" id="ARBA00023242"/>
    </source>
</evidence>
<dbReference type="PANTHER" id="PTHR34930:SF2">
    <property type="entry name" value="MICROTUBULE-ASSOCIATED PROTEIN JUPITER"/>
    <property type="match status" value="1"/>
</dbReference>
<evidence type="ECO:0000256" key="3">
    <source>
        <dbReference type="ARBA" id="ARBA00004186"/>
    </source>
</evidence>
<gene>
    <name evidence="12" type="ORF">L9F63_017932</name>
</gene>
<dbReference type="Pfam" id="PF17054">
    <property type="entry name" value="JUPITER"/>
    <property type="match status" value="2"/>
</dbReference>
<keyword evidence="8" id="KW-0493">Microtubule</keyword>
<feature type="region of interest" description="Disordered" evidence="11">
    <location>
        <begin position="98"/>
        <end position="159"/>
    </location>
</feature>
<evidence type="ECO:0000313" key="13">
    <source>
        <dbReference type="Proteomes" id="UP001233999"/>
    </source>
</evidence>
<reference evidence="12" key="2">
    <citation type="submission" date="2023-05" db="EMBL/GenBank/DDBJ databases">
        <authorList>
            <person name="Fouks B."/>
        </authorList>
    </citation>
    <scope>NUCLEOTIDE SEQUENCE</scope>
    <source>
        <strain evidence="12">Stay&amp;Tobe</strain>
        <tissue evidence="12">Testes</tissue>
    </source>
</reference>
<comment type="caution">
    <text evidence="12">The sequence shown here is derived from an EMBL/GenBank/DDBJ whole genome shotgun (WGS) entry which is preliminary data.</text>
</comment>
<dbReference type="Proteomes" id="UP001233999">
    <property type="component" value="Unassembled WGS sequence"/>
</dbReference>
<keyword evidence="6" id="KW-0963">Cytoplasm</keyword>
<dbReference type="PANTHER" id="PTHR34930">
    <property type="entry name" value="GEO05313P1"/>
    <property type="match status" value="1"/>
</dbReference>
<keyword evidence="10" id="KW-0539">Nucleus</keyword>
<evidence type="ECO:0000256" key="8">
    <source>
        <dbReference type="ARBA" id="ARBA00022701"/>
    </source>
</evidence>
<evidence type="ECO:0000256" key="4">
    <source>
        <dbReference type="ARBA" id="ARBA00005344"/>
    </source>
</evidence>
<feature type="compositionally biased region" description="Polar residues" evidence="11">
    <location>
        <begin position="29"/>
        <end position="51"/>
    </location>
</feature>
<dbReference type="GO" id="GO:0005874">
    <property type="term" value="C:microtubule"/>
    <property type="evidence" value="ECO:0007669"/>
    <property type="project" value="UniProtKB-KW"/>
</dbReference>
<name>A0AAD7ZZQ1_DIPPU</name>
<reference evidence="12" key="1">
    <citation type="journal article" date="2023" name="IScience">
        <title>Live-bearing cockroach genome reveals convergent evolutionary mechanisms linked to viviparity in insects and beyond.</title>
        <authorList>
            <person name="Fouks B."/>
            <person name="Harrison M.C."/>
            <person name="Mikhailova A.A."/>
            <person name="Marchal E."/>
            <person name="English S."/>
            <person name="Carruthers M."/>
            <person name="Jennings E.C."/>
            <person name="Chiamaka E.L."/>
            <person name="Frigard R.A."/>
            <person name="Pippel M."/>
            <person name="Attardo G.M."/>
            <person name="Benoit J.B."/>
            <person name="Bornberg-Bauer E."/>
            <person name="Tobe S.S."/>
        </authorList>
    </citation>
    <scope>NUCLEOTIDE SEQUENCE</scope>
    <source>
        <strain evidence="12">Stay&amp;Tobe</strain>
    </source>
</reference>
<keyword evidence="13" id="KW-1185">Reference proteome</keyword>
<evidence type="ECO:0000313" key="12">
    <source>
        <dbReference type="EMBL" id="KAJ9588773.1"/>
    </source>
</evidence>
<dbReference type="AlphaFoldDB" id="A0AAD7ZZQ1"/>